<feature type="domain" description="SF3 helicase" evidence="7">
    <location>
        <begin position="371"/>
        <end position="538"/>
    </location>
</feature>
<evidence type="ECO:0000259" key="7">
    <source>
        <dbReference type="PROSITE" id="PS51206"/>
    </source>
</evidence>
<feature type="region of interest" description="Disordered" evidence="6">
    <location>
        <begin position="220"/>
        <end position="279"/>
    </location>
</feature>
<evidence type="ECO:0000256" key="1">
    <source>
        <dbReference type="ARBA" id="ARBA00004147"/>
    </source>
</evidence>
<evidence type="ECO:0000256" key="6">
    <source>
        <dbReference type="SAM" id="MobiDB-lite"/>
    </source>
</evidence>
<evidence type="ECO:0000256" key="3">
    <source>
        <dbReference type="ARBA" id="ARBA00022705"/>
    </source>
</evidence>
<dbReference type="GO" id="GO:0006260">
    <property type="term" value="P:DNA replication"/>
    <property type="evidence" value="ECO:0007669"/>
    <property type="project" value="UniProtKB-KW"/>
</dbReference>
<dbReference type="Gene3D" id="3.40.50.300">
    <property type="entry name" value="P-loop containing nucleotide triphosphate hydrolases"/>
    <property type="match status" value="1"/>
</dbReference>
<evidence type="ECO:0000256" key="5">
    <source>
        <dbReference type="ARBA" id="ARBA00022840"/>
    </source>
</evidence>
<feature type="compositionally biased region" description="Low complexity" evidence="6">
    <location>
        <begin position="222"/>
        <end position="239"/>
    </location>
</feature>
<organism evidence="8">
    <name type="scientific">uncultured densovirus</name>
    <dbReference type="NCBI Taxonomy" id="748192"/>
    <lineage>
        <taxon>Viruses</taxon>
        <taxon>Monodnaviria</taxon>
        <taxon>Shotokuvirae</taxon>
        <taxon>Cossaviricota</taxon>
        <taxon>Quintoviricetes</taxon>
        <taxon>Piccovirales</taxon>
        <taxon>Parvoviridae</taxon>
        <taxon>Densovirinae</taxon>
        <taxon>environmental samples</taxon>
    </lineage>
</organism>
<keyword evidence="3" id="KW-0235">DNA replication</keyword>
<name>A0A7L7YTV7_9VIRU</name>
<evidence type="ECO:0000256" key="4">
    <source>
        <dbReference type="ARBA" id="ARBA00022741"/>
    </source>
</evidence>
<keyword evidence="5" id="KW-0067">ATP-binding</keyword>
<keyword evidence="2" id="KW-1048">Host nucleus</keyword>
<dbReference type="EMBL" id="MT733028">
    <property type="protein sequence ID" value="QOD39517.1"/>
    <property type="molecule type" value="Genomic_DNA"/>
</dbReference>
<keyword evidence="4" id="KW-0547">Nucleotide-binding</keyword>
<dbReference type="GO" id="GO:0019079">
    <property type="term" value="P:viral genome replication"/>
    <property type="evidence" value="ECO:0007669"/>
    <property type="project" value="InterPro"/>
</dbReference>
<feature type="compositionally biased region" description="Polar residues" evidence="6">
    <location>
        <begin position="23"/>
        <end position="32"/>
    </location>
</feature>
<dbReference type="GO" id="GO:0005524">
    <property type="term" value="F:ATP binding"/>
    <property type="evidence" value="ECO:0007669"/>
    <property type="project" value="UniProtKB-KW"/>
</dbReference>
<proteinExistence type="predicted"/>
<gene>
    <name evidence="8" type="primary">NS1</name>
</gene>
<accession>A0A7L7YTV7</accession>
<sequence>MSSDGIVKRPRTSNEMDDERTITSDSEQSTAPVQKRARLHLHVPRVSGNIGGGDGGNTSIASVFQEDHSRMVKSAEESENARCVRVFDILQRSTGRYVSDVIQCGSDGDAQRIADFISNGDDAYKRGLLLLSIDKTHLHIVHDCSFTTGSCRCTWFTKAEIVYGVRRRGRSKRRRPLCNKLSLSDIKNIFFYFTQKGRRAYYIKIGGRVERVPDEASTMAFEGPEGQQGLEGQSEQGSQNDDPELRRPGEQEINDSAGRCRRGREAVSEKRRSSKGNSAVRRMEKIVTLCKNYPMSPVEGILNHPIWLKDDELKFLTGEDKEVKAAINNWTKQLCTWSLDDFKVLYDDKDCKPIFSAGYGNVDNYYYDVEQSVDVLIELLNFQFHNDEEYVLAFVTSLFDVLERRVPKLNTIYIRSPPSSGKNYFFDCIKDYYINVGKMCRANKFNNFAFQDAEGRRLVLWNEPNYSPEYIEILKELLGGDATNVSVKYKNELPVYRTPVIILTNSVLSLENAPAFKDRMKVYKWQKAPYLADYNKKPHPLATYKLFQKYNLC</sequence>
<comment type="subcellular location">
    <subcellularLocation>
        <location evidence="1">Host nucleus</location>
    </subcellularLocation>
</comment>
<dbReference type="SUPFAM" id="SSF52540">
    <property type="entry name" value="P-loop containing nucleoside triphosphate hydrolases"/>
    <property type="match status" value="1"/>
</dbReference>
<feature type="region of interest" description="Disordered" evidence="6">
    <location>
        <begin position="1"/>
        <end position="34"/>
    </location>
</feature>
<dbReference type="PROSITE" id="PS51206">
    <property type="entry name" value="SF3_HELICASE_1"/>
    <property type="match status" value="1"/>
</dbReference>
<evidence type="ECO:0000256" key="2">
    <source>
        <dbReference type="ARBA" id="ARBA00022562"/>
    </source>
</evidence>
<dbReference type="InterPro" id="IPR014015">
    <property type="entry name" value="Helicase_SF3_DNA-vir"/>
</dbReference>
<evidence type="ECO:0000313" key="8">
    <source>
        <dbReference type="EMBL" id="QOD39517.1"/>
    </source>
</evidence>
<dbReference type="Pfam" id="PF01057">
    <property type="entry name" value="Parvo_NS1"/>
    <property type="match status" value="1"/>
</dbReference>
<dbReference type="GO" id="GO:0042025">
    <property type="term" value="C:host cell nucleus"/>
    <property type="evidence" value="ECO:0007669"/>
    <property type="project" value="UniProtKB-SubCell"/>
</dbReference>
<dbReference type="InterPro" id="IPR027417">
    <property type="entry name" value="P-loop_NTPase"/>
</dbReference>
<reference evidence="8" key="1">
    <citation type="submission" date="2020-07" db="EMBL/GenBank/DDBJ databases">
        <title>Diversity of sea star-associated densoviruses and transcribed endogenized viral elements of densovirus origin.</title>
        <authorList>
            <person name="Jackson E.W."/>
            <person name="Hewson I."/>
        </authorList>
    </citation>
    <scope>NUCLEOTIDE SEQUENCE</scope>
</reference>
<dbReference type="InterPro" id="IPR001257">
    <property type="entry name" value="Parvovirus_NS1_helicase"/>
</dbReference>
<protein>
    <submittedName>
        <fullName evidence="8">NS1</fullName>
    </submittedName>
</protein>